<dbReference type="PANTHER" id="PTHR10151">
    <property type="entry name" value="ECTONUCLEOTIDE PYROPHOSPHATASE/PHOSPHODIESTERASE"/>
    <property type="match status" value="1"/>
</dbReference>
<dbReference type="AlphaFoldDB" id="A0A5R9F6J3"/>
<sequence>MKWVISIAIIVILFFLFRYLLGTQGLRKPPRAEPGSSKPVVVLVVDSLMDKPLQKLIKSGQVPAFEFFYKNANYYQPEMVASYPSMSVSMDSTLLTGTYPDQHKIPALNWYNVDQKKVINYGTSSKEVLTVGLKQVLEDSIYHLSNQHLSDNVTTIHEKLHSEGNQSASLNALVYRGSETQTLFNPRITSLFNLLPEKKTVSGPGYLSFGKLSYYNAENKKNAGIFKDLGFNNTFTAQELKYLIENKTLPSYTIAYFPDNDHTIHKNGPSDVKGIKQTDQALQTVLNAFTSSEEALESVTWIIMGDGGQTPIGSDKKEALIPLRPLLSQYQITKTGEKVKQDDEIVLAVNERMAYIYSLDENIPLNEIADTVLGDSRIDFAAYKENNFIRVKKNGHNQSLLFGHKGKFKDEYGQQWTIEGSLNVLDLTTDSENNVTYGRYPDALARLYGAINSHPGRFLAIDAKPGHEFVDEKSPTHVGGASHGALFKDESVAPMIIVGTELKPKTNRHVDLKEFLLKILLEKTD</sequence>
<dbReference type="InterPro" id="IPR017850">
    <property type="entry name" value="Alkaline_phosphatase_core_sf"/>
</dbReference>
<dbReference type="Proteomes" id="UP000308230">
    <property type="component" value="Unassembled WGS sequence"/>
</dbReference>
<comment type="caution">
    <text evidence="1">The sequence shown here is derived from an EMBL/GenBank/DDBJ whole genome shotgun (WGS) entry which is preliminary data.</text>
</comment>
<dbReference type="RefSeq" id="WP_138128016.1">
    <property type="nucleotide sequence ID" value="NZ_SWLG01000013.1"/>
</dbReference>
<dbReference type="PANTHER" id="PTHR10151:SF120">
    <property type="entry name" value="BIS(5'-ADENOSYL)-TRIPHOSPHATASE"/>
    <property type="match status" value="1"/>
</dbReference>
<dbReference type="EMBL" id="SWLG01000013">
    <property type="protein sequence ID" value="TLS36104.1"/>
    <property type="molecule type" value="Genomic_DNA"/>
</dbReference>
<dbReference type="InterPro" id="IPR002591">
    <property type="entry name" value="Phosphodiest/P_Trfase"/>
</dbReference>
<evidence type="ECO:0000313" key="2">
    <source>
        <dbReference type="Proteomes" id="UP000308230"/>
    </source>
</evidence>
<dbReference type="SUPFAM" id="SSF53649">
    <property type="entry name" value="Alkaline phosphatase-like"/>
    <property type="match status" value="1"/>
</dbReference>
<evidence type="ECO:0000313" key="1">
    <source>
        <dbReference type="EMBL" id="TLS36104.1"/>
    </source>
</evidence>
<dbReference type="GO" id="GO:0016787">
    <property type="term" value="F:hydrolase activity"/>
    <property type="evidence" value="ECO:0007669"/>
    <property type="project" value="UniProtKB-ARBA"/>
</dbReference>
<dbReference type="Pfam" id="PF01663">
    <property type="entry name" value="Phosphodiest"/>
    <property type="match status" value="1"/>
</dbReference>
<proteinExistence type="predicted"/>
<keyword evidence="2" id="KW-1185">Reference proteome</keyword>
<name>A0A5R9F6J3_9BACL</name>
<reference evidence="1 2" key="1">
    <citation type="submission" date="2019-04" db="EMBL/GenBank/DDBJ databases">
        <title>Bacillus caeni sp. nov., a bacterium isolated from mangrove sediment.</title>
        <authorList>
            <person name="Huang H."/>
            <person name="Mo K."/>
            <person name="Hu Y."/>
        </authorList>
    </citation>
    <scope>NUCLEOTIDE SEQUENCE [LARGE SCALE GENOMIC DNA]</scope>
    <source>
        <strain evidence="1 2">HB172195</strain>
    </source>
</reference>
<dbReference type="Gene3D" id="3.40.720.10">
    <property type="entry name" value="Alkaline Phosphatase, subunit A"/>
    <property type="match status" value="1"/>
</dbReference>
<accession>A0A5R9F6J3</accession>
<protein>
    <submittedName>
        <fullName evidence="1">Alkaline phosphatase family protein</fullName>
    </submittedName>
</protein>
<organism evidence="1 2">
    <name type="scientific">Exobacillus caeni</name>
    <dbReference type="NCBI Taxonomy" id="2574798"/>
    <lineage>
        <taxon>Bacteria</taxon>
        <taxon>Bacillati</taxon>
        <taxon>Bacillota</taxon>
        <taxon>Bacilli</taxon>
        <taxon>Bacillales</taxon>
        <taxon>Guptibacillaceae</taxon>
        <taxon>Exobacillus</taxon>
    </lineage>
</organism>
<gene>
    <name evidence="1" type="ORF">FCL54_17110</name>
</gene>
<dbReference type="OrthoDB" id="2381338at2"/>